<evidence type="ECO:0000256" key="4">
    <source>
        <dbReference type="ARBA" id="ARBA00023180"/>
    </source>
</evidence>
<dbReference type="Gene3D" id="1.25.10.20">
    <property type="entry name" value="Vitellinogen, superhelical"/>
    <property type="match status" value="1"/>
</dbReference>
<dbReference type="GO" id="GO:0045735">
    <property type="term" value="F:nutrient reservoir activity"/>
    <property type="evidence" value="ECO:0007669"/>
    <property type="project" value="UniProtKB-KW"/>
</dbReference>
<dbReference type="InterPro" id="IPR015255">
    <property type="entry name" value="Vitellinogen_open_b-sht"/>
</dbReference>
<comment type="caution">
    <text evidence="5">Lacks conserved residue(s) required for the propagation of feature annotation.</text>
</comment>
<evidence type="ECO:0000256" key="5">
    <source>
        <dbReference type="PROSITE-ProRule" id="PRU00557"/>
    </source>
</evidence>
<keyword evidence="3" id="KW-1015">Disulfide bond</keyword>
<dbReference type="PROSITE" id="PS51211">
    <property type="entry name" value="VITELLOGENIN"/>
    <property type="match status" value="1"/>
</dbReference>
<dbReference type="SMART" id="SM01169">
    <property type="entry name" value="DUF1943"/>
    <property type="match status" value="1"/>
</dbReference>
<organism evidence="9">
    <name type="scientific">Dermanyssus gallinae</name>
    <dbReference type="NCBI Taxonomy" id="34641"/>
    <lineage>
        <taxon>Eukaryota</taxon>
        <taxon>Metazoa</taxon>
        <taxon>Ecdysozoa</taxon>
        <taxon>Arthropoda</taxon>
        <taxon>Chelicerata</taxon>
        <taxon>Arachnida</taxon>
        <taxon>Acari</taxon>
        <taxon>Parasitiformes</taxon>
        <taxon>Mesostigmata</taxon>
        <taxon>Gamasina</taxon>
        <taxon>Dermanyssoidea</taxon>
        <taxon>Dermanyssidae</taxon>
        <taxon>Dermanyssus</taxon>
    </lineage>
</organism>
<evidence type="ECO:0000256" key="6">
    <source>
        <dbReference type="SAM" id="SignalP"/>
    </source>
</evidence>
<keyword evidence="2" id="KW-0758">Storage protein</keyword>
<evidence type="ECO:0000259" key="7">
    <source>
        <dbReference type="PROSITE" id="PS51211"/>
    </source>
</evidence>
<dbReference type="PROSITE" id="PS51233">
    <property type="entry name" value="VWFD"/>
    <property type="match status" value="1"/>
</dbReference>
<dbReference type="SUPFAM" id="SSF48431">
    <property type="entry name" value="Lipovitellin-phosvitin complex, superhelical domain"/>
    <property type="match status" value="1"/>
</dbReference>
<dbReference type="GO" id="GO:0005319">
    <property type="term" value="F:lipid transporter activity"/>
    <property type="evidence" value="ECO:0007669"/>
    <property type="project" value="InterPro"/>
</dbReference>
<protein>
    <submittedName>
        <fullName evidence="9">Hemelipoglycoprotein-1</fullName>
    </submittedName>
</protein>
<accession>A0A0M4FKP0</accession>
<dbReference type="Pfam" id="PF09172">
    <property type="entry name" value="Vit_open_b-sht"/>
    <property type="match status" value="1"/>
</dbReference>
<dbReference type="InterPro" id="IPR015816">
    <property type="entry name" value="Vitellinogen_b-sht_N"/>
</dbReference>
<keyword evidence="4" id="KW-0325">Glycoprotein</keyword>
<dbReference type="SMART" id="SM00216">
    <property type="entry name" value="VWD"/>
    <property type="match status" value="1"/>
</dbReference>
<dbReference type="InterPro" id="IPR001747">
    <property type="entry name" value="Vitellogenin_N"/>
</dbReference>
<dbReference type="EMBL" id="KR697566">
    <property type="protein sequence ID" value="ALC78839.1"/>
    <property type="molecule type" value="mRNA"/>
</dbReference>
<name>A0A0M4FKP0_9ACAR</name>
<dbReference type="Gene3D" id="2.30.230.10">
    <property type="entry name" value="Lipovitellin, beta-sheet shell regions, chain A"/>
    <property type="match status" value="1"/>
</dbReference>
<dbReference type="InterPro" id="IPR015819">
    <property type="entry name" value="Lipid_transp_b-sht_shell"/>
</dbReference>
<dbReference type="InterPro" id="IPR050733">
    <property type="entry name" value="Vitellogenin/Apolipophorin"/>
</dbReference>
<evidence type="ECO:0000313" key="9">
    <source>
        <dbReference type="EMBL" id="ALC78839.1"/>
    </source>
</evidence>
<dbReference type="PANTHER" id="PTHR23345:SF15">
    <property type="entry name" value="VITELLOGENIN 1-RELATED"/>
    <property type="match status" value="1"/>
</dbReference>
<feature type="chain" id="PRO_5005794390" evidence="6">
    <location>
        <begin position="24"/>
        <end position="1579"/>
    </location>
</feature>
<dbReference type="SUPFAM" id="SSF56968">
    <property type="entry name" value="Lipovitellin-phosvitin complex, beta-sheet shell regions"/>
    <property type="match status" value="2"/>
</dbReference>
<dbReference type="SMART" id="SM00638">
    <property type="entry name" value="LPD_N"/>
    <property type="match status" value="1"/>
</dbReference>
<dbReference type="Pfam" id="PF01347">
    <property type="entry name" value="Vitellogenin_N"/>
    <property type="match status" value="1"/>
</dbReference>
<evidence type="ECO:0000256" key="1">
    <source>
        <dbReference type="ARBA" id="ARBA00022729"/>
    </source>
</evidence>
<dbReference type="Pfam" id="PF00094">
    <property type="entry name" value="VWD"/>
    <property type="match status" value="1"/>
</dbReference>
<feature type="domain" description="VWFD" evidence="8">
    <location>
        <begin position="1384"/>
        <end position="1563"/>
    </location>
</feature>
<feature type="signal peptide" evidence="6">
    <location>
        <begin position="1"/>
        <end position="23"/>
    </location>
</feature>
<feature type="domain" description="Vitellogenin" evidence="7">
    <location>
        <begin position="25"/>
        <end position="713"/>
    </location>
</feature>
<evidence type="ECO:0000256" key="3">
    <source>
        <dbReference type="ARBA" id="ARBA00023157"/>
    </source>
</evidence>
<dbReference type="PANTHER" id="PTHR23345">
    <property type="entry name" value="VITELLOGENIN-RELATED"/>
    <property type="match status" value="1"/>
</dbReference>
<dbReference type="InterPro" id="IPR001846">
    <property type="entry name" value="VWF_type-D"/>
</dbReference>
<evidence type="ECO:0000256" key="2">
    <source>
        <dbReference type="ARBA" id="ARBA00022761"/>
    </source>
</evidence>
<sequence>MGLRRSCWAQALLGLGLVALTNAQGQIGKEYRYSYTGHMVVVSTTMHTQKPGMAFRSNVRVQRIVDNTYGLKIEDFEVATANERETDWSETEKMAFVKNERLSSMVERPFLVHLERTENLSTYEFKSLETHSDDPVWSTNIKKGLVSLITLHVPFDNDEQIYSSVEPTVYGKCNVHWHRQSKPHWTRPDSKVLNISRAIDHENCETVANRVYGSVMGTPCMDGSCQRHHTYPVSTSSQAKYSLVAASGDTNNWILETARDNSVFTHAPHTENGNVLKLKTAQRMRLIDTVDATEKLEIVGETQVDDQLMMHFTKRWRLERSVDLDKADDFVLDWDIRGCSNGTIALLQKLRSLRNADDNQLGMFDNNVAETFSAAIEMMYLLDREQLAVVYDRIVKAAPEAELEQAQRLFVEVASAAGSTTAMKFVMDKFQAGDISVRFMRPFLSGITRGLFDRTSGALEIFENFCTSDQMKALPEERRQCLLAYTALVYDTYRLEHFNVQKHERKDTRETIFKRIVPEYSVAAEEGREAFKTYMLIAGNLKTASSVEFLARAVLDEKLDRLTAMDAMRTLIMTADNSEVARKAALTVYADSSKPAELRMLAAIVIMRSNPPLSVFYSMADRLLHEKSDQVRSYVVSMFKELSQTTHPFFRHLANKAHYVAPKLEARLPSEWKRKDYLTSHTKLASGYHPKYDHGGHSIISMIMSDSYVPRDLYVNFGDFFAGFFFDNFGMSISQQGMERLIDHFNNPRTFGNKFGRNLWNMAGRRRQTRDAASVEHAMDEIDSTLNIHTKKYDPMRLDMTFSAFGENIHTVSLNESFFLPLLSPDYKPGTLLNKILSTERDMHSFKNLRDMTFMIPTAIGMPAWFDVQLPTVLSCRRKESSFDFGNEGALKLKLDQRIVMDAQLEESLRFGVPGLQVSLGVGFKRRLALNLPIKLDVDANVATGKVVMNQDFVLPRDIMRYKFEPYTIEDNFKEPEKTTYLALFKDEELVEFKSQPLKDLLGIDFFLEGKQLPKSVLSWDFSQWLKSDIRQKLYYAIVNPKWRPRSLSLSAAPAKEHPTTGRVLTFKHKMTPPEATERPGSRFEEFEKDLPESFVHVIQVSNELTSSKKRRADLEVRYSYTPNRVEHWIQLFYDRTPLSSQDTDHTKLCMVAKVKQTTTDWEKLTKEQVMHVNDGQRMDVLMNLQYGKSCKTGDEPDASSLQMLARATYEHSDEQKRWLSELTTGETRSRVHGLENPYMKFYTKCIKYLEKGLLMPFACHKFIVHTSQLNNMTLDVEVNDRAHVLTNPCMSTLRAYLAAQYDANLRMFAPQRNVSRPGHWHMNSVVREPCINQRLADIAIVGPYHSSFWESVPVSWGAHWAPRTATHLGSTNMQSYSRKWFHRYCDIQLNSVATFDNVVYELPETNCWKVLAKDCSEMKVFTLLGRANADKKKEIRLLVDKYEVHLKNVDGKIVLTLNGAEEVLAERQPKLVKNENGFVTLVILNKGHGLMQIDAPIYGIYMLAMDSAAFIQVAPYYRGKLCGLCGNFNLDRQHEFHTTDGCHHRTPWSFARNFVIPSDQCAPVPEATDAGQPYCRQA</sequence>
<reference evidence="9" key="1">
    <citation type="journal article" date="2015" name="Int. J. Parasitol.">
        <title>Identification and evaluation of vaccine candidate antigens from the poultry red mite (Dermanyssus gallinae).</title>
        <authorList>
            <person name="Bartley K."/>
            <person name="Wright H.W."/>
            <person name="Huntley J.F."/>
            <person name="Manson E.D."/>
            <person name="Inglis N.F."/>
            <person name="McLean K."/>
            <person name="Nath M."/>
            <person name="Bartley Y."/>
            <person name="Nisbet A.J."/>
        </authorList>
    </citation>
    <scope>NUCLEOTIDE SEQUENCE</scope>
</reference>
<keyword evidence="1 6" id="KW-0732">Signal</keyword>
<proteinExistence type="evidence at transcript level"/>
<evidence type="ECO:0000259" key="8">
    <source>
        <dbReference type="PROSITE" id="PS51233"/>
    </source>
</evidence>
<dbReference type="InterPro" id="IPR011030">
    <property type="entry name" value="Lipovitellin_superhlx_dom"/>
</dbReference>